<dbReference type="InterPro" id="IPR036874">
    <property type="entry name" value="Carbonic_anhydrase_sf"/>
</dbReference>
<dbReference type="STRING" id="69332.A0A388KPJ7"/>
<dbReference type="Proteomes" id="UP000265515">
    <property type="component" value="Unassembled WGS sequence"/>
</dbReference>
<dbReference type="Gene3D" id="3.40.1050.10">
    <property type="entry name" value="Carbonic anhydrase"/>
    <property type="match status" value="3"/>
</dbReference>
<keyword evidence="2 4" id="KW-0479">Metal-binding</keyword>
<evidence type="ECO:0000313" key="6">
    <source>
        <dbReference type="Proteomes" id="UP000265515"/>
    </source>
</evidence>
<comment type="similarity">
    <text evidence="1">Belongs to the beta-class carbonic anhydrase family.</text>
</comment>
<evidence type="ECO:0000256" key="4">
    <source>
        <dbReference type="PIRSR" id="PIRSR601765-1"/>
    </source>
</evidence>
<dbReference type="PANTHER" id="PTHR43175:SF3">
    <property type="entry name" value="CARBON DISULFIDE HYDROLASE"/>
    <property type="match status" value="1"/>
</dbReference>
<keyword evidence="6" id="KW-1185">Reference proteome</keyword>
<name>A0A388KPJ7_CHABU</name>
<evidence type="ECO:0000256" key="2">
    <source>
        <dbReference type="ARBA" id="ARBA00022723"/>
    </source>
</evidence>
<evidence type="ECO:0000256" key="3">
    <source>
        <dbReference type="ARBA" id="ARBA00022833"/>
    </source>
</evidence>
<dbReference type="CDD" id="cd03379">
    <property type="entry name" value="beta_CA_cladeD"/>
    <property type="match status" value="3"/>
</dbReference>
<evidence type="ECO:0000313" key="5">
    <source>
        <dbReference type="EMBL" id="GBG71928.1"/>
    </source>
</evidence>
<comment type="caution">
    <text evidence="5">The sequence shown here is derived from an EMBL/GenBank/DDBJ whole genome shotgun (WGS) entry which is preliminary data.</text>
</comment>
<gene>
    <name evidence="5" type="ORF">CBR_g10864</name>
</gene>
<dbReference type="Pfam" id="PF00484">
    <property type="entry name" value="Pro_CA"/>
    <property type="match status" value="3"/>
</dbReference>
<dbReference type="EMBL" id="BFEA01000155">
    <property type="protein sequence ID" value="GBG71928.1"/>
    <property type="molecule type" value="Genomic_DNA"/>
</dbReference>
<dbReference type="GO" id="GO:0004089">
    <property type="term" value="F:carbonate dehydratase activity"/>
    <property type="evidence" value="ECO:0007669"/>
    <property type="project" value="InterPro"/>
</dbReference>
<dbReference type="SMART" id="SM00947">
    <property type="entry name" value="Pro_CA"/>
    <property type="match status" value="3"/>
</dbReference>
<protein>
    <recommendedName>
        <fullName evidence="7">Carbonic anhydrase</fullName>
    </recommendedName>
</protein>
<feature type="binding site" evidence="4">
    <location>
        <position position="422"/>
    </location>
    <ligand>
        <name>Zn(2+)</name>
        <dbReference type="ChEBI" id="CHEBI:29105"/>
    </ligand>
</feature>
<dbReference type="AlphaFoldDB" id="A0A388KPJ7"/>
<dbReference type="GO" id="GO:0008270">
    <property type="term" value="F:zinc ion binding"/>
    <property type="evidence" value="ECO:0007669"/>
    <property type="project" value="InterPro"/>
</dbReference>
<feature type="binding site" evidence="4">
    <location>
        <position position="477"/>
    </location>
    <ligand>
        <name>Zn(2+)</name>
        <dbReference type="ChEBI" id="CHEBI:29105"/>
    </ligand>
</feature>
<accession>A0A388KPJ7</accession>
<dbReference type="Gramene" id="GBG71928">
    <property type="protein sequence ID" value="GBG71928"/>
    <property type="gene ID" value="CBR_g10864"/>
</dbReference>
<organism evidence="5 6">
    <name type="scientific">Chara braunii</name>
    <name type="common">Braun's stonewort</name>
    <dbReference type="NCBI Taxonomy" id="69332"/>
    <lineage>
        <taxon>Eukaryota</taxon>
        <taxon>Viridiplantae</taxon>
        <taxon>Streptophyta</taxon>
        <taxon>Charophyceae</taxon>
        <taxon>Charales</taxon>
        <taxon>Characeae</taxon>
        <taxon>Chara</taxon>
    </lineage>
</organism>
<proteinExistence type="inferred from homology"/>
<comment type="cofactor">
    <cofactor evidence="4">
        <name>Zn(2+)</name>
        <dbReference type="ChEBI" id="CHEBI:29105"/>
    </cofactor>
    <text evidence="4">Binds 1 zinc ion per subunit.</text>
</comment>
<feature type="binding site" evidence="4">
    <location>
        <position position="474"/>
    </location>
    <ligand>
        <name>Zn(2+)</name>
        <dbReference type="ChEBI" id="CHEBI:29105"/>
    </ligand>
</feature>
<dbReference type="SUPFAM" id="SSF53056">
    <property type="entry name" value="beta-carbonic anhydrase, cab"/>
    <property type="match status" value="3"/>
</dbReference>
<evidence type="ECO:0008006" key="7">
    <source>
        <dbReference type="Google" id="ProtNLM"/>
    </source>
</evidence>
<dbReference type="PANTHER" id="PTHR43175">
    <property type="entry name" value="CARBONIC ANHYDRASE"/>
    <property type="match status" value="1"/>
</dbReference>
<feature type="binding site" evidence="4">
    <location>
        <position position="424"/>
    </location>
    <ligand>
        <name>Zn(2+)</name>
        <dbReference type="ChEBI" id="CHEBI:29105"/>
    </ligand>
</feature>
<dbReference type="InterPro" id="IPR001765">
    <property type="entry name" value="Carbonic_anhydrase"/>
</dbReference>
<dbReference type="OrthoDB" id="10248475at2759"/>
<evidence type="ECO:0000256" key="1">
    <source>
        <dbReference type="ARBA" id="ARBA00006217"/>
    </source>
</evidence>
<keyword evidence="3 4" id="KW-0862">Zinc</keyword>
<sequence length="556" mass="61032">MEDHPALDLIEANNQWYSAKAGLGHKPSRRVAVVTCMDCRMDPHRFLGLEPGSAHILRNAGGRAADALRSLIISQQCLGTDTAVVIHHTECGAKGLNNNAFQDVVKCAVGVDSCDMDFQPFEDLEQSVLDDMALIKESPFVWTTEVQVFGYIYDVKTGTIHRVEERGALNTDEEILRLFEEGNKRYRAAFVKGDMHHKPSQKLAVITCMDCRLDHMRILGLELGDAHIITNAGGRIDDALRSLVISQHALGTTGVAVIHHTECGANKLDNNIFRVQLKKKFSETCTIDFLPFKDLERSVIDDVEAIERCPYVPKFVAVRGYVYDVATGSLRRLDCGRKLGIKHEKAIPTPMPPPVVKVQAKTAALPAPVATKTSISSSLPDGDMQQSSVVPQLTKANGNYASSFALGTLSHKPSRKVAVVTCMDCRLEPARSLGLEPGEAHIIRNAGGRAADALRSLVVSQQCLGTTTVIVIHHTKCGMAFLNVDNLKAKLKTELGVAKVDMDFQEFGDLEQSVLEDMHIIKSHPLIADYIEVYGFVYDVETGTIQEVKDEVAPLR</sequence>
<reference evidence="5 6" key="1">
    <citation type="journal article" date="2018" name="Cell">
        <title>The Chara Genome: Secondary Complexity and Implications for Plant Terrestrialization.</title>
        <authorList>
            <person name="Nishiyama T."/>
            <person name="Sakayama H."/>
            <person name="Vries J.D."/>
            <person name="Buschmann H."/>
            <person name="Saint-Marcoux D."/>
            <person name="Ullrich K.K."/>
            <person name="Haas F.B."/>
            <person name="Vanderstraeten L."/>
            <person name="Becker D."/>
            <person name="Lang D."/>
            <person name="Vosolsobe S."/>
            <person name="Rombauts S."/>
            <person name="Wilhelmsson P.K.I."/>
            <person name="Janitza P."/>
            <person name="Kern R."/>
            <person name="Heyl A."/>
            <person name="Rumpler F."/>
            <person name="Villalobos L.I.A.C."/>
            <person name="Clay J.M."/>
            <person name="Skokan R."/>
            <person name="Toyoda A."/>
            <person name="Suzuki Y."/>
            <person name="Kagoshima H."/>
            <person name="Schijlen E."/>
            <person name="Tajeshwar N."/>
            <person name="Catarino B."/>
            <person name="Hetherington A.J."/>
            <person name="Saltykova A."/>
            <person name="Bonnot C."/>
            <person name="Breuninger H."/>
            <person name="Symeonidi A."/>
            <person name="Radhakrishnan G.V."/>
            <person name="Van Nieuwerburgh F."/>
            <person name="Deforce D."/>
            <person name="Chang C."/>
            <person name="Karol K.G."/>
            <person name="Hedrich R."/>
            <person name="Ulvskov P."/>
            <person name="Glockner G."/>
            <person name="Delwiche C.F."/>
            <person name="Petrasek J."/>
            <person name="Van de Peer Y."/>
            <person name="Friml J."/>
            <person name="Beilby M."/>
            <person name="Dolan L."/>
            <person name="Kohara Y."/>
            <person name="Sugano S."/>
            <person name="Fujiyama A."/>
            <person name="Delaux P.-M."/>
            <person name="Quint M."/>
            <person name="TheiBen G."/>
            <person name="Hagemann M."/>
            <person name="Harholt J."/>
            <person name="Dunand C."/>
            <person name="Zachgo S."/>
            <person name="Langdale J."/>
            <person name="Maumus F."/>
            <person name="Straeten D.V.D."/>
            <person name="Gould S.B."/>
            <person name="Rensing S.A."/>
        </authorList>
    </citation>
    <scope>NUCLEOTIDE SEQUENCE [LARGE SCALE GENOMIC DNA]</scope>
    <source>
        <strain evidence="5 6">S276</strain>
    </source>
</reference>